<dbReference type="GO" id="GO:0007052">
    <property type="term" value="P:mitotic spindle organization"/>
    <property type="evidence" value="ECO:0007669"/>
    <property type="project" value="TreeGrafter"/>
</dbReference>
<dbReference type="SMART" id="SM00676">
    <property type="entry name" value="DM10"/>
    <property type="match status" value="3"/>
</dbReference>
<dbReference type="FunFam" id="2.30.29.170:FF:000002">
    <property type="entry name" value="EF-hand domain (C-terminal) containing 1"/>
    <property type="match status" value="1"/>
</dbReference>
<dbReference type="PANTHER" id="PTHR12086:SF9">
    <property type="entry name" value="EF-HAND DOMAIN-CONTAINING PROTEIN 1"/>
    <property type="match status" value="1"/>
</dbReference>
<dbReference type="KEGG" id="phu:Phum_PHUM489290"/>
<dbReference type="GO" id="GO:0060285">
    <property type="term" value="P:cilium-dependent cell motility"/>
    <property type="evidence" value="ECO:0007669"/>
    <property type="project" value="TreeGrafter"/>
</dbReference>
<evidence type="ECO:0000256" key="4">
    <source>
        <dbReference type="ARBA" id="ARBA00023212"/>
    </source>
</evidence>
<keyword evidence="3" id="KW-0677">Repeat</keyword>
<feature type="region of interest" description="Disordered" evidence="6">
    <location>
        <begin position="369"/>
        <end position="389"/>
    </location>
</feature>
<feature type="domain" description="DM10" evidence="7">
    <location>
        <begin position="419"/>
        <end position="523"/>
    </location>
</feature>
<dbReference type="PROSITE" id="PS51336">
    <property type="entry name" value="DM10"/>
    <property type="match status" value="3"/>
</dbReference>
<dbReference type="STRING" id="121224.E0VWN4"/>
<organism>
    <name type="scientific">Pediculus humanus subsp. corporis</name>
    <name type="common">Body louse</name>
    <dbReference type="NCBI Taxonomy" id="121224"/>
    <lineage>
        <taxon>Eukaryota</taxon>
        <taxon>Metazoa</taxon>
        <taxon>Ecdysozoa</taxon>
        <taxon>Arthropoda</taxon>
        <taxon>Hexapoda</taxon>
        <taxon>Insecta</taxon>
        <taxon>Pterygota</taxon>
        <taxon>Neoptera</taxon>
        <taxon>Paraneoptera</taxon>
        <taxon>Psocodea</taxon>
        <taxon>Troctomorpha</taxon>
        <taxon>Phthiraptera</taxon>
        <taxon>Anoplura</taxon>
        <taxon>Pediculidae</taxon>
        <taxon>Pediculus</taxon>
    </lineage>
</organism>
<dbReference type="FunFam" id="2.30.29.170:FF:000004">
    <property type="entry name" value="EF-hand domain containing 2"/>
    <property type="match status" value="1"/>
</dbReference>
<protein>
    <submittedName>
        <fullName evidence="8 9">EF-hand domain-containing protein, putative</fullName>
    </submittedName>
</protein>
<feature type="domain" description="DM10" evidence="7">
    <location>
        <begin position="243"/>
        <end position="362"/>
    </location>
</feature>
<evidence type="ECO:0000313" key="10">
    <source>
        <dbReference type="Proteomes" id="UP000009046"/>
    </source>
</evidence>
<keyword evidence="5" id="KW-0966">Cell projection</keyword>
<dbReference type="Gene3D" id="2.30.29.170">
    <property type="match status" value="3"/>
</dbReference>
<dbReference type="AlphaFoldDB" id="E0VWN4"/>
<dbReference type="GO" id="GO:0043014">
    <property type="term" value="F:alpha-tubulin binding"/>
    <property type="evidence" value="ECO:0007669"/>
    <property type="project" value="TreeGrafter"/>
</dbReference>
<dbReference type="HOGENOM" id="CLU_018366_0_1_1"/>
<dbReference type="eggNOG" id="KOG0043">
    <property type="taxonomic scope" value="Eukaryota"/>
</dbReference>
<evidence type="ECO:0000256" key="3">
    <source>
        <dbReference type="ARBA" id="ARBA00022737"/>
    </source>
</evidence>
<dbReference type="FunFam" id="2.30.29.170:FF:000001">
    <property type="entry name" value="EF-hand domain containing 1"/>
    <property type="match status" value="1"/>
</dbReference>
<dbReference type="GO" id="GO:0005930">
    <property type="term" value="C:axoneme"/>
    <property type="evidence" value="ECO:0007669"/>
    <property type="project" value="UniProtKB-SubCell"/>
</dbReference>
<name>E0VWN4_PEDHC</name>
<evidence type="ECO:0000256" key="1">
    <source>
        <dbReference type="ARBA" id="ARBA00004430"/>
    </source>
</evidence>
<sequence length="643" mass="74815">MEEQDYEGLPLLPGLSFQDPTKSKFHRSQFFEFKQGGRYMKHYAPAPGKYPRDVDSLRYLDIENDTVVYDPCLTYGRAKEYPCPAFRPHFVVYDKKCLTFRAFFKQPVYNSPDENYRVRYVNIIYFLDDDKITVMEPPVRDSGIVQGKLIRKGRIPKYGHENGVYLHWKDFNIGIDMAIGGIVFHIIDCDLFTKEFLLSQGVELNNPECMPPDPYTQMRKVKSKAPPKTAVTIDKFRRFLEFEGRVLRYRAVWDNRDSGGSLDPYVIKYYLEDDTVEVIEVHEPNDGKDPFPLLLKRTKLPKNWTEVPATYPSIYLEKSDAEVTEYYKPMDLIIGETIFVFGRRMLLHKCDEDTRNYFRRALNITQPDNFDVEEEDKPKLPEPPPPHTGFGSLEDSLGSCLNYMPKEPKKDVIKLIINMNKYLRYTAKLKSMHPEDEGRQFIIYYSLADSTIKITEPQVRNSGHMGGKFLSSMLVPKPGSHPDYPEYYSPSDFYIGAVISIFKHKFEITGADLQVYRYMEANPEKFKLEVIETVRNYLTAQKLLSDDIGTIAKSILNPEEFPTTKECISDPYAKPTKIRPCINEEEETEVEYEPPKKLPDKCYECPDLTGKVPEECKRTEVNEARINELTGKLVYNRENKNWK</sequence>
<dbReference type="OMA" id="WKDFNIG"/>
<dbReference type="PANTHER" id="PTHR12086">
    <property type="entry name" value="EF-HAND DOMAIN C-TERMINAL CONTAINING PROTEIN"/>
    <property type="match status" value="1"/>
</dbReference>
<keyword evidence="4" id="KW-0206">Cytoskeleton</keyword>
<dbReference type="Pfam" id="PF06565">
    <property type="entry name" value="DM10_dom"/>
    <property type="match status" value="3"/>
</dbReference>
<dbReference type="OrthoDB" id="10255210at2759"/>
<reference evidence="8" key="1">
    <citation type="submission" date="2007-04" db="EMBL/GenBank/DDBJ databases">
        <title>Annotation of Pediculus humanus corporis strain USDA.</title>
        <authorList>
            <person name="Kirkness E."/>
            <person name="Hannick L."/>
            <person name="Hass B."/>
            <person name="Bruggner R."/>
            <person name="Lawson D."/>
            <person name="Bidwell S."/>
            <person name="Joardar V."/>
            <person name="Caler E."/>
            <person name="Walenz B."/>
            <person name="Inman J."/>
            <person name="Schobel S."/>
            <person name="Galinsky K."/>
            <person name="Amedeo P."/>
            <person name="Strausberg R."/>
        </authorList>
    </citation>
    <scope>NUCLEOTIDE SEQUENCE</scope>
    <source>
        <strain evidence="8">USDA</strain>
    </source>
</reference>
<evidence type="ECO:0000313" key="9">
    <source>
        <dbReference type="EnsemblMetazoa" id="PHUM489290-PA"/>
    </source>
</evidence>
<dbReference type="VEuPathDB" id="VectorBase:PHUM489290"/>
<dbReference type="EMBL" id="DS235823">
    <property type="protein sequence ID" value="EEB17790.1"/>
    <property type="molecule type" value="Genomic_DNA"/>
</dbReference>
<evidence type="ECO:0000259" key="7">
    <source>
        <dbReference type="PROSITE" id="PS51336"/>
    </source>
</evidence>
<dbReference type="InterPro" id="IPR006602">
    <property type="entry name" value="DM10_dom"/>
</dbReference>
<evidence type="ECO:0000256" key="6">
    <source>
        <dbReference type="SAM" id="MobiDB-lite"/>
    </source>
</evidence>
<accession>E0VWN4</accession>
<proteinExistence type="predicted"/>
<keyword evidence="2" id="KW-0963">Cytoplasm</keyword>
<dbReference type="CTD" id="8235711"/>
<dbReference type="GO" id="GO:0000281">
    <property type="term" value="P:mitotic cytokinesis"/>
    <property type="evidence" value="ECO:0007669"/>
    <property type="project" value="TreeGrafter"/>
</dbReference>
<reference evidence="8" key="2">
    <citation type="submission" date="2007-04" db="EMBL/GenBank/DDBJ databases">
        <title>The genome of the human body louse.</title>
        <authorList>
            <consortium name="The Human Body Louse Genome Consortium"/>
            <person name="Kirkness E."/>
            <person name="Walenz B."/>
            <person name="Hass B."/>
            <person name="Bruggner R."/>
            <person name="Strausberg R."/>
        </authorList>
    </citation>
    <scope>NUCLEOTIDE SEQUENCE</scope>
    <source>
        <strain evidence="8">USDA</strain>
    </source>
</reference>
<dbReference type="GeneID" id="8235711"/>
<evidence type="ECO:0000256" key="5">
    <source>
        <dbReference type="ARBA" id="ARBA00023273"/>
    </source>
</evidence>
<dbReference type="RefSeq" id="XP_002430528.1">
    <property type="nucleotide sequence ID" value="XM_002430483.1"/>
</dbReference>
<feature type="domain" description="DM10" evidence="7">
    <location>
        <begin position="94"/>
        <end position="201"/>
    </location>
</feature>
<dbReference type="EMBL" id="AAZO01005924">
    <property type="status" value="NOT_ANNOTATED_CDS"/>
    <property type="molecule type" value="Genomic_DNA"/>
</dbReference>
<comment type="subcellular location">
    <subcellularLocation>
        <location evidence="1">Cytoplasm</location>
        <location evidence="1">Cytoskeleton</location>
        <location evidence="1">Cilium axoneme</location>
    </subcellularLocation>
</comment>
<gene>
    <name evidence="9" type="primary">8235711</name>
    <name evidence="8" type="ORF">Phum_PHUM489290</name>
</gene>
<reference evidence="9" key="3">
    <citation type="submission" date="2020-05" db="UniProtKB">
        <authorList>
            <consortium name="EnsemblMetazoa"/>
        </authorList>
    </citation>
    <scope>IDENTIFICATION</scope>
    <source>
        <strain evidence="9">USDA</strain>
    </source>
</reference>
<dbReference type="InParanoid" id="E0VWN4"/>
<evidence type="ECO:0000313" key="8">
    <source>
        <dbReference type="EMBL" id="EEB17790.1"/>
    </source>
</evidence>
<evidence type="ECO:0000256" key="2">
    <source>
        <dbReference type="ARBA" id="ARBA00022490"/>
    </source>
</evidence>
<dbReference type="GO" id="GO:0072686">
    <property type="term" value="C:mitotic spindle"/>
    <property type="evidence" value="ECO:0007669"/>
    <property type="project" value="TreeGrafter"/>
</dbReference>
<dbReference type="InterPro" id="IPR040193">
    <property type="entry name" value="EFHC1/EFHC2/EFHB"/>
</dbReference>
<dbReference type="Proteomes" id="UP000009046">
    <property type="component" value="Unassembled WGS sequence"/>
</dbReference>
<keyword evidence="10" id="KW-1185">Reference proteome</keyword>
<dbReference type="EnsemblMetazoa" id="PHUM489290-RA">
    <property type="protein sequence ID" value="PHUM489290-PA"/>
    <property type="gene ID" value="PHUM489290"/>
</dbReference>